<evidence type="ECO:0000313" key="1">
    <source>
        <dbReference type="EMBL" id="QQK08780.1"/>
    </source>
</evidence>
<sequence length="212" mass="24433">MKLLFIIILILILVISFILLLKGKGKPVKLLDENNKPYENGISTREKILLNGVEQYIFIVGKNKNNPILLFLHGGPGFPELPLAYNNGTDKQLEDKFTVCYWEQRGAGLSYSSKEDIKKLTVEDIVDDGIELSNYLRKRFNQEKIYLMGHSWGTFLGIKILWEKPEYFKGYFGIGQISDQTLSESMGYVRLLQSAEKKKNNIVFKKARKNKY</sequence>
<gene>
    <name evidence="1" type="ORF">JFY71_04405</name>
</gene>
<accession>A0AC61MSX7</accession>
<evidence type="ECO:0000313" key="2">
    <source>
        <dbReference type="Proteomes" id="UP000595814"/>
    </source>
</evidence>
<dbReference type="EMBL" id="CP066744">
    <property type="protein sequence ID" value="QQK08780.1"/>
    <property type="molecule type" value="Genomic_DNA"/>
</dbReference>
<keyword evidence="1" id="KW-0378">Hydrolase</keyword>
<dbReference type="Proteomes" id="UP000595814">
    <property type="component" value="Chromosome"/>
</dbReference>
<keyword evidence="2" id="KW-1185">Reference proteome</keyword>
<proteinExistence type="predicted"/>
<organism evidence="1 2">
    <name type="scientific">Miniphocaeibacter halophilus</name>
    <dbReference type="NCBI Taxonomy" id="2931922"/>
    <lineage>
        <taxon>Bacteria</taxon>
        <taxon>Bacillati</taxon>
        <taxon>Bacillota</taxon>
        <taxon>Tissierellia</taxon>
        <taxon>Tissierellales</taxon>
        <taxon>Peptoniphilaceae</taxon>
        <taxon>Miniphocaeibacter</taxon>
    </lineage>
</organism>
<protein>
    <submittedName>
        <fullName evidence="1">Alpha/beta fold hydrolase</fullName>
    </submittedName>
</protein>
<reference evidence="1 2" key="1">
    <citation type="journal article" date="2022" name="Int. J. Syst. Evol. Microbiol.">
        <title>Miniphocaeibacter halophilus sp. nov., an ammonium-tolerant acetate-producing bacterium isolated from a biogas system.</title>
        <authorList>
            <person name="Schnurer A."/>
            <person name="Singh A."/>
            <person name="Bi S."/>
            <person name="Qiao W."/>
            <person name="Westerholm M."/>
        </authorList>
    </citation>
    <scope>NUCLEOTIDE SEQUENCE [LARGE SCALE GENOMIC DNA]</scope>
    <source>
        <strain evidence="1 2">AMB_01</strain>
    </source>
</reference>
<name>A0AC61MSX7_9FIRM</name>